<dbReference type="Proteomes" id="UP000663879">
    <property type="component" value="Unassembled WGS sequence"/>
</dbReference>
<accession>A0A814CVF8</accession>
<dbReference type="InterPro" id="IPR002181">
    <property type="entry name" value="Fibrinogen_a/b/g_C_dom"/>
</dbReference>
<evidence type="ECO:0000313" key="2">
    <source>
        <dbReference type="EMBL" id="CAF0946436.1"/>
    </source>
</evidence>
<dbReference type="AlphaFoldDB" id="A0A814CVF8"/>
<feature type="non-terminal residue" evidence="2">
    <location>
        <position position="181"/>
    </location>
</feature>
<dbReference type="GO" id="GO:0005615">
    <property type="term" value="C:extracellular space"/>
    <property type="evidence" value="ECO:0007669"/>
    <property type="project" value="TreeGrafter"/>
</dbReference>
<dbReference type="InterPro" id="IPR036056">
    <property type="entry name" value="Fibrinogen-like_C"/>
</dbReference>
<dbReference type="PANTHER" id="PTHR19143">
    <property type="entry name" value="FIBRINOGEN/TENASCIN/ANGIOPOEITIN"/>
    <property type="match status" value="1"/>
</dbReference>
<dbReference type="Gene3D" id="3.90.215.10">
    <property type="entry name" value="Gamma Fibrinogen, chain A, domain 1"/>
    <property type="match status" value="1"/>
</dbReference>
<evidence type="ECO:0000259" key="1">
    <source>
        <dbReference type="SMART" id="SM00186"/>
    </source>
</evidence>
<dbReference type="SMART" id="SM00186">
    <property type="entry name" value="FBG"/>
    <property type="match status" value="1"/>
</dbReference>
<gene>
    <name evidence="2" type="ORF">OXX778_LOCUS13711</name>
</gene>
<dbReference type="OrthoDB" id="6130531at2759"/>
<comment type="caution">
    <text evidence="2">The sequence shown here is derived from an EMBL/GenBank/DDBJ whole genome shotgun (WGS) entry which is preliminary data.</text>
</comment>
<dbReference type="Pfam" id="PF00147">
    <property type="entry name" value="Fibrinogen_C"/>
    <property type="match status" value="1"/>
</dbReference>
<proteinExistence type="predicted"/>
<reference evidence="2" key="1">
    <citation type="submission" date="2021-02" db="EMBL/GenBank/DDBJ databases">
        <authorList>
            <person name="Nowell W R."/>
        </authorList>
    </citation>
    <scope>NUCLEOTIDE SEQUENCE</scope>
    <source>
        <strain evidence="2">Ploen Becks lab</strain>
    </source>
</reference>
<sequence>MSPLQRILISSRYKSKAGFWYRGIEDYRSGFSDGNMNFWIGLDILNKITQTYNYKLRIETMDGFYVEEYAVFKVGSDTQKFLLTVSNPIIFNRNGFANHNNIQFSAHNFGPDTSLAFHSSSGFWFRPTNYFCQTCETSIDQHCTYHRNYQFGGAPGYVNAQEIDLLGFTISRNQIKPNPNR</sequence>
<protein>
    <recommendedName>
        <fullName evidence="1">Fibrinogen C-terminal domain-containing protein</fullName>
    </recommendedName>
</protein>
<keyword evidence="3" id="KW-1185">Reference proteome</keyword>
<feature type="domain" description="Fibrinogen C-terminal" evidence="1">
    <location>
        <begin position="1"/>
        <end position="178"/>
    </location>
</feature>
<dbReference type="InterPro" id="IPR014716">
    <property type="entry name" value="Fibrinogen_a/b/g_C_1"/>
</dbReference>
<evidence type="ECO:0000313" key="3">
    <source>
        <dbReference type="Proteomes" id="UP000663879"/>
    </source>
</evidence>
<dbReference type="EMBL" id="CAJNOC010002685">
    <property type="protein sequence ID" value="CAF0946436.1"/>
    <property type="molecule type" value="Genomic_DNA"/>
</dbReference>
<name>A0A814CVF8_9BILA</name>
<dbReference type="InterPro" id="IPR050373">
    <property type="entry name" value="Fibrinogen_C-term_domain"/>
</dbReference>
<organism evidence="2 3">
    <name type="scientific">Brachionus calyciflorus</name>
    <dbReference type="NCBI Taxonomy" id="104777"/>
    <lineage>
        <taxon>Eukaryota</taxon>
        <taxon>Metazoa</taxon>
        <taxon>Spiralia</taxon>
        <taxon>Gnathifera</taxon>
        <taxon>Rotifera</taxon>
        <taxon>Eurotatoria</taxon>
        <taxon>Monogononta</taxon>
        <taxon>Pseudotrocha</taxon>
        <taxon>Ploima</taxon>
        <taxon>Brachionidae</taxon>
        <taxon>Brachionus</taxon>
    </lineage>
</organism>
<dbReference type="SUPFAM" id="SSF56496">
    <property type="entry name" value="Fibrinogen C-terminal domain-like"/>
    <property type="match status" value="1"/>
</dbReference>